<dbReference type="Pfam" id="PF00565">
    <property type="entry name" value="SNase"/>
    <property type="match status" value="1"/>
</dbReference>
<dbReference type="SMART" id="SM00318">
    <property type="entry name" value="SNc"/>
    <property type="match status" value="1"/>
</dbReference>
<comment type="caution">
    <text evidence="2">The sequence shown here is derived from an EMBL/GenBank/DDBJ whole genome shotgun (WGS) entry which is preliminary data.</text>
</comment>
<dbReference type="PANTHER" id="PTHR12302:SF26">
    <property type="entry name" value="BLR1266 PROTEIN"/>
    <property type="match status" value="1"/>
</dbReference>
<dbReference type="Gene3D" id="2.40.50.90">
    <property type="match status" value="1"/>
</dbReference>
<reference evidence="2 3" key="1">
    <citation type="submission" date="2018-03" db="EMBL/GenBank/DDBJ databases">
        <title>Neisseria weixii sp. nov., isolated from the intestinal contents of Tibetan Plateau pika (Ochotona curzoniae) in Yushu, Qinghai Province, China.</title>
        <authorList>
            <person name="Gui Z."/>
        </authorList>
    </citation>
    <scope>NUCLEOTIDE SEQUENCE [LARGE SCALE GENOMIC DNA]</scope>
    <source>
        <strain evidence="2 3">ATCC 51483</strain>
    </source>
</reference>
<dbReference type="InterPro" id="IPR002071">
    <property type="entry name" value="Thermonucl_AS"/>
</dbReference>
<accession>A0A2P7U0C3</accession>
<proteinExistence type="predicted"/>
<dbReference type="GO" id="GO:0003676">
    <property type="term" value="F:nucleic acid binding"/>
    <property type="evidence" value="ECO:0007669"/>
    <property type="project" value="InterPro"/>
</dbReference>
<evidence type="ECO:0000259" key="1">
    <source>
        <dbReference type="PROSITE" id="PS50830"/>
    </source>
</evidence>
<dbReference type="Proteomes" id="UP000241868">
    <property type="component" value="Unassembled WGS sequence"/>
</dbReference>
<feature type="domain" description="TNase-like" evidence="1">
    <location>
        <begin position="66"/>
        <end position="194"/>
    </location>
</feature>
<dbReference type="SUPFAM" id="SSF50199">
    <property type="entry name" value="Staphylococcal nuclease"/>
    <property type="match status" value="1"/>
</dbReference>
<gene>
    <name evidence="2" type="ORF">C7N83_06490</name>
</gene>
<dbReference type="OrthoDB" id="9805504at2"/>
<name>A0A2P7U0C3_9NEIS</name>
<dbReference type="RefSeq" id="WP_106741465.1">
    <property type="nucleotide sequence ID" value="NZ_PXYY01000032.1"/>
</dbReference>
<protein>
    <recommendedName>
        <fullName evidence="1">TNase-like domain-containing protein</fullName>
    </recommendedName>
</protein>
<organism evidence="2 3">
    <name type="scientific">Neisseria iguanae</name>
    <dbReference type="NCBI Taxonomy" id="90242"/>
    <lineage>
        <taxon>Bacteria</taxon>
        <taxon>Pseudomonadati</taxon>
        <taxon>Pseudomonadota</taxon>
        <taxon>Betaproteobacteria</taxon>
        <taxon>Neisseriales</taxon>
        <taxon>Neisseriaceae</taxon>
        <taxon>Neisseria</taxon>
    </lineage>
</organism>
<dbReference type="PROSITE" id="PS01123">
    <property type="entry name" value="TNASE_1"/>
    <property type="match status" value="1"/>
</dbReference>
<dbReference type="GO" id="GO:0004518">
    <property type="term" value="F:nuclease activity"/>
    <property type="evidence" value="ECO:0007669"/>
    <property type="project" value="InterPro"/>
</dbReference>
<dbReference type="EMBL" id="PXYY01000032">
    <property type="protein sequence ID" value="PSJ80395.1"/>
    <property type="molecule type" value="Genomic_DNA"/>
</dbReference>
<dbReference type="PANTHER" id="PTHR12302">
    <property type="entry name" value="EBNA2 BINDING PROTEIN P100"/>
    <property type="match status" value="1"/>
</dbReference>
<sequence length="222" mass="25228">MFKWSVIVAAVAGSLAYSSGKTDWIKFSGEVARRVKQGSDWKNILPDLYGLAGIEDGDKNKQSRQKSYTGRIARVADGDTIHVTDGNNRKHKIRMAYIDAPELGQAYGTRSRDQLMAVAGNAEVKVKIFELDRYGRKVAQVFKGNTDLNLMMIREGAAWHYEDYAKKQQNKLAFAEYAAARKQAMRNCKGLWRSKNPQAPWDFRKQQNAVKNQKTGTKWFGW</sequence>
<dbReference type="PROSITE" id="PS50830">
    <property type="entry name" value="TNASE_3"/>
    <property type="match status" value="1"/>
</dbReference>
<dbReference type="InterPro" id="IPR035437">
    <property type="entry name" value="SNase_OB-fold_sf"/>
</dbReference>
<keyword evidence="3" id="KW-1185">Reference proteome</keyword>
<dbReference type="InterPro" id="IPR016071">
    <property type="entry name" value="Staphylococal_nuclease_OB-fold"/>
</dbReference>
<evidence type="ECO:0000313" key="3">
    <source>
        <dbReference type="Proteomes" id="UP000241868"/>
    </source>
</evidence>
<dbReference type="AlphaFoldDB" id="A0A2P7U0C3"/>
<dbReference type="PROSITE" id="PS01284">
    <property type="entry name" value="TNASE_2"/>
    <property type="match status" value="1"/>
</dbReference>
<evidence type="ECO:0000313" key="2">
    <source>
        <dbReference type="EMBL" id="PSJ80395.1"/>
    </source>
</evidence>